<dbReference type="EMBL" id="LT554871">
    <property type="protein sequence ID" value="SAM07954.1"/>
    <property type="molecule type" value="Genomic_DNA"/>
</dbReference>
<evidence type="ECO:0000313" key="2">
    <source>
        <dbReference type="EMBL" id="SAM07954.1"/>
    </source>
</evidence>
<gene>
    <name evidence="2" type="primary">ABSGL_13612.1 scaffold 14267</name>
</gene>
<evidence type="ECO:0000256" key="1">
    <source>
        <dbReference type="SAM" id="MobiDB-lite"/>
    </source>
</evidence>
<reference evidence="2" key="1">
    <citation type="submission" date="2016-04" db="EMBL/GenBank/DDBJ databases">
        <authorList>
            <person name="Evans L.H."/>
            <person name="Alamgir A."/>
            <person name="Owens N."/>
            <person name="Weber N.D."/>
            <person name="Virtaneva K."/>
            <person name="Barbian K."/>
            <person name="Babar A."/>
            <person name="Rosenke K."/>
        </authorList>
    </citation>
    <scope>NUCLEOTIDE SEQUENCE [LARGE SCALE GENOMIC DNA]</scope>
    <source>
        <strain evidence="2">CBS 101.48</strain>
    </source>
</reference>
<feature type="region of interest" description="Disordered" evidence="1">
    <location>
        <begin position="62"/>
        <end position="106"/>
    </location>
</feature>
<feature type="region of interest" description="Disordered" evidence="1">
    <location>
        <begin position="1"/>
        <end position="20"/>
    </location>
</feature>
<evidence type="ECO:0000313" key="3">
    <source>
        <dbReference type="Proteomes" id="UP000078561"/>
    </source>
</evidence>
<proteinExistence type="predicted"/>
<dbReference type="OrthoDB" id="10632428at2759"/>
<dbReference type="Proteomes" id="UP000078561">
    <property type="component" value="Unassembled WGS sequence"/>
</dbReference>
<feature type="compositionally biased region" description="Acidic residues" evidence="1">
    <location>
        <begin position="69"/>
        <end position="80"/>
    </location>
</feature>
<accession>A0A168S650</accession>
<feature type="compositionally biased region" description="Low complexity" evidence="1">
    <location>
        <begin position="85"/>
        <end position="101"/>
    </location>
</feature>
<dbReference type="InParanoid" id="A0A168S650"/>
<organism evidence="2">
    <name type="scientific">Absidia glauca</name>
    <name type="common">Pin mould</name>
    <dbReference type="NCBI Taxonomy" id="4829"/>
    <lineage>
        <taxon>Eukaryota</taxon>
        <taxon>Fungi</taxon>
        <taxon>Fungi incertae sedis</taxon>
        <taxon>Mucoromycota</taxon>
        <taxon>Mucoromycotina</taxon>
        <taxon>Mucoromycetes</taxon>
        <taxon>Mucorales</taxon>
        <taxon>Cunninghamellaceae</taxon>
        <taxon>Absidia</taxon>
    </lineage>
</organism>
<feature type="compositionally biased region" description="Low complexity" evidence="1">
    <location>
        <begin position="1"/>
        <end position="18"/>
    </location>
</feature>
<keyword evidence="3" id="KW-1185">Reference proteome</keyword>
<name>A0A168S650_ABSGL</name>
<protein>
    <submittedName>
        <fullName evidence="2">Uncharacterized protein</fullName>
    </submittedName>
</protein>
<sequence>MEELPTYSSSTLSPPSYEASIYAAQQEQESIWPRNYGRETPRIDVVKFYHDLILTCPYQDYDQDKDTLPVEEEEEDDESVDDSRLSLLSPSSSLSSLFSVPELDDGTDDDRFVSELNELLQQTWLKYDDIPSYKAFKAKVNKNQSLRPISNTLFRSSP</sequence>
<dbReference type="AlphaFoldDB" id="A0A168S650"/>